<dbReference type="Pfam" id="PF02653">
    <property type="entry name" value="BPD_transp_2"/>
    <property type="match status" value="1"/>
</dbReference>
<dbReference type="InterPro" id="IPR001851">
    <property type="entry name" value="ABC_transp_permease"/>
</dbReference>
<reference evidence="8" key="1">
    <citation type="submission" date="2023-06" db="EMBL/GenBank/DDBJ databases">
        <authorList>
            <person name="Jiang Y."/>
            <person name="Liu Q."/>
        </authorList>
    </citation>
    <scope>NUCLEOTIDE SEQUENCE</scope>
    <source>
        <strain evidence="8">CGMCC 1.12089</strain>
    </source>
</reference>
<evidence type="ECO:0000256" key="6">
    <source>
        <dbReference type="SAM" id="MobiDB-lite"/>
    </source>
</evidence>
<comment type="caution">
    <text evidence="8">The sequence shown here is derived from an EMBL/GenBank/DDBJ whole genome shotgun (WGS) entry which is preliminary data.</text>
</comment>
<dbReference type="CDD" id="cd06581">
    <property type="entry name" value="TM_PBP1_LivM_like"/>
    <property type="match status" value="1"/>
</dbReference>
<keyword evidence="2" id="KW-1003">Cell membrane</keyword>
<proteinExistence type="predicted"/>
<accession>A0ABT7N5Q5</accession>
<gene>
    <name evidence="8" type="ORF">QTH91_02145</name>
</gene>
<evidence type="ECO:0000256" key="2">
    <source>
        <dbReference type="ARBA" id="ARBA00022475"/>
    </source>
</evidence>
<keyword evidence="4 7" id="KW-1133">Transmembrane helix</keyword>
<feature type="transmembrane region" description="Helical" evidence="7">
    <location>
        <begin position="110"/>
        <end position="131"/>
    </location>
</feature>
<feature type="transmembrane region" description="Helical" evidence="7">
    <location>
        <begin position="240"/>
        <end position="264"/>
    </location>
</feature>
<dbReference type="PANTHER" id="PTHR30482:SF20">
    <property type="entry name" value="HIGH-AFFINITY BRANCHED-CHAIN AMINO ACID TRANSPORT SYSTEM PERMEASE PROTEIN LIVM"/>
    <property type="match status" value="1"/>
</dbReference>
<sequence length="349" mass="37248">MSSPSETVRAASHTASPSQKAVPVPRPALERPATHTRVLLAAALLVACVLPFVLSDYRVFQLTLALVYAIALLGLNMLTGYNGQISLGHGAFYAIGAYVAAILMDKFGVPYWATLPAAGAVCLLAGFLFGLPALRLDGLYLALATFALGVAMPQILKYKHLEEWTGGAMGIVIIKPDAPAWTGLSQDRWLYFFVLACLVVLFLVAWNILRGRIGRAMVAIRDQPIAARAMGVNTAMIKSLTFGVSAMYTGIAGALGAIVIQFVAPDSFSVFLSITLIVGVVVGGLASMQGAIYGALFIQFIPNVADHISKAAPWAIYGIFLIVFMYVMPFGVAGLLRGLNARWQARRGR</sequence>
<evidence type="ECO:0000313" key="9">
    <source>
        <dbReference type="Proteomes" id="UP001174908"/>
    </source>
</evidence>
<dbReference type="InterPro" id="IPR043428">
    <property type="entry name" value="LivM-like"/>
</dbReference>
<dbReference type="RefSeq" id="WP_286658390.1">
    <property type="nucleotide sequence ID" value="NZ_JASZYV010000001.1"/>
</dbReference>
<dbReference type="PANTHER" id="PTHR30482">
    <property type="entry name" value="HIGH-AFFINITY BRANCHED-CHAIN AMINO ACID TRANSPORT SYSTEM PERMEASE"/>
    <property type="match status" value="1"/>
</dbReference>
<feature type="transmembrane region" description="Helical" evidence="7">
    <location>
        <begin position="60"/>
        <end position="78"/>
    </location>
</feature>
<organism evidence="8 9">
    <name type="scientific">Variovorax dokdonensis</name>
    <dbReference type="NCBI Taxonomy" id="344883"/>
    <lineage>
        <taxon>Bacteria</taxon>
        <taxon>Pseudomonadati</taxon>
        <taxon>Pseudomonadota</taxon>
        <taxon>Betaproteobacteria</taxon>
        <taxon>Burkholderiales</taxon>
        <taxon>Comamonadaceae</taxon>
        <taxon>Variovorax</taxon>
    </lineage>
</organism>
<dbReference type="EMBL" id="JASZYV010000001">
    <property type="protein sequence ID" value="MDM0043273.1"/>
    <property type="molecule type" value="Genomic_DNA"/>
</dbReference>
<comment type="subcellular location">
    <subcellularLocation>
        <location evidence="1">Cell membrane</location>
        <topology evidence="1">Multi-pass membrane protein</topology>
    </subcellularLocation>
</comment>
<feature type="transmembrane region" description="Helical" evidence="7">
    <location>
        <begin position="85"/>
        <end position="104"/>
    </location>
</feature>
<feature type="transmembrane region" description="Helical" evidence="7">
    <location>
        <begin position="270"/>
        <end position="293"/>
    </location>
</feature>
<dbReference type="Proteomes" id="UP001174908">
    <property type="component" value="Unassembled WGS sequence"/>
</dbReference>
<evidence type="ECO:0000256" key="3">
    <source>
        <dbReference type="ARBA" id="ARBA00022692"/>
    </source>
</evidence>
<feature type="transmembrane region" description="Helical" evidence="7">
    <location>
        <begin position="189"/>
        <end position="209"/>
    </location>
</feature>
<feature type="transmembrane region" description="Helical" evidence="7">
    <location>
        <begin position="36"/>
        <end position="54"/>
    </location>
</feature>
<feature type="region of interest" description="Disordered" evidence="6">
    <location>
        <begin position="1"/>
        <end position="26"/>
    </location>
</feature>
<keyword evidence="5 7" id="KW-0472">Membrane</keyword>
<feature type="transmembrane region" description="Helical" evidence="7">
    <location>
        <begin position="138"/>
        <end position="156"/>
    </location>
</feature>
<evidence type="ECO:0000256" key="1">
    <source>
        <dbReference type="ARBA" id="ARBA00004651"/>
    </source>
</evidence>
<keyword evidence="9" id="KW-1185">Reference proteome</keyword>
<name>A0ABT7N5Q5_9BURK</name>
<protein>
    <submittedName>
        <fullName evidence="8">Branched-chain amino acid ABC transporter permease</fullName>
    </submittedName>
</protein>
<evidence type="ECO:0000256" key="4">
    <source>
        <dbReference type="ARBA" id="ARBA00022989"/>
    </source>
</evidence>
<evidence type="ECO:0000313" key="8">
    <source>
        <dbReference type="EMBL" id="MDM0043273.1"/>
    </source>
</evidence>
<feature type="transmembrane region" description="Helical" evidence="7">
    <location>
        <begin position="314"/>
        <end position="336"/>
    </location>
</feature>
<keyword evidence="3 7" id="KW-0812">Transmembrane</keyword>
<evidence type="ECO:0000256" key="5">
    <source>
        <dbReference type="ARBA" id="ARBA00023136"/>
    </source>
</evidence>
<evidence type="ECO:0000256" key="7">
    <source>
        <dbReference type="SAM" id="Phobius"/>
    </source>
</evidence>